<feature type="signal peptide" evidence="1">
    <location>
        <begin position="1"/>
        <end position="18"/>
    </location>
</feature>
<dbReference type="GO" id="GO:0016020">
    <property type="term" value="C:membrane"/>
    <property type="evidence" value="ECO:0007669"/>
    <property type="project" value="TreeGrafter"/>
</dbReference>
<dbReference type="InterPro" id="IPR036278">
    <property type="entry name" value="Sialidase_sf"/>
</dbReference>
<sequence length="372" mass="39867">MALFVVVLAAVAAAAVRAGAPVIPPLSPGCLPAVDGQQDLWCPGAEGAGAKNPLDSTYKCYKIPSLVRTWNGTVLAFIEARKLNCGDQGYVDLRMRRSLDGGKTWLPSQMIHGESTTSSHVTIGDACPTWDAARGMVHLVFTRNNADVFYTRSTDEGATWAPPRNISGMVDGHRGPGNFIGTGHAGGLQLRRTGRLLVPMHGPCHMIYSDDGGETWAKAPGAMSNGGECQVAEIRPGLLIVSGRNDGTGYTEIAYSTDDGMTWNTSTPNHDLRSPVGGCEASIVQHPNGMLYHSAPDSLLLRSKMVVKVSADQGHTWRNHRHVWDKAAGYSALSVLGNDTDVDAPLGLLYDRDDRPHIIFEAHGITFTSFPP</sequence>
<name>A0A7S0LNW1_9EUKA</name>
<dbReference type="GO" id="GO:0005737">
    <property type="term" value="C:cytoplasm"/>
    <property type="evidence" value="ECO:0007669"/>
    <property type="project" value="TreeGrafter"/>
</dbReference>
<accession>A0A7S0LNW1</accession>
<dbReference type="InterPro" id="IPR026856">
    <property type="entry name" value="Sialidase_fam"/>
</dbReference>
<dbReference type="Gene3D" id="2.120.10.10">
    <property type="match status" value="1"/>
</dbReference>
<evidence type="ECO:0000259" key="2">
    <source>
        <dbReference type="Pfam" id="PF13088"/>
    </source>
</evidence>
<dbReference type="SUPFAM" id="SSF50939">
    <property type="entry name" value="Sialidases"/>
    <property type="match status" value="1"/>
</dbReference>
<reference evidence="3" key="1">
    <citation type="submission" date="2021-01" db="EMBL/GenBank/DDBJ databases">
        <authorList>
            <person name="Corre E."/>
            <person name="Pelletier E."/>
            <person name="Niang G."/>
            <person name="Scheremetjew M."/>
            <person name="Finn R."/>
            <person name="Kale V."/>
            <person name="Holt S."/>
            <person name="Cochrane G."/>
            <person name="Meng A."/>
            <person name="Brown T."/>
            <person name="Cohen L."/>
        </authorList>
    </citation>
    <scope>NUCLEOTIDE SEQUENCE</scope>
    <source>
        <strain evidence="3">PLY182g</strain>
    </source>
</reference>
<dbReference type="GO" id="GO:0004308">
    <property type="term" value="F:exo-alpha-sialidase activity"/>
    <property type="evidence" value="ECO:0007669"/>
    <property type="project" value="InterPro"/>
</dbReference>
<keyword evidence="1" id="KW-0732">Signal</keyword>
<dbReference type="CDD" id="cd15482">
    <property type="entry name" value="Sialidase_non-viral"/>
    <property type="match status" value="1"/>
</dbReference>
<evidence type="ECO:0000313" key="3">
    <source>
        <dbReference type="EMBL" id="CAD8618208.1"/>
    </source>
</evidence>
<dbReference type="Pfam" id="PF13088">
    <property type="entry name" value="BNR_2"/>
    <property type="match status" value="1"/>
</dbReference>
<organism evidence="3">
    <name type="scientific">Coccolithus braarudii</name>
    <dbReference type="NCBI Taxonomy" id="221442"/>
    <lineage>
        <taxon>Eukaryota</taxon>
        <taxon>Haptista</taxon>
        <taxon>Haptophyta</taxon>
        <taxon>Prymnesiophyceae</taxon>
        <taxon>Coccolithales</taxon>
        <taxon>Coccolithaceae</taxon>
        <taxon>Coccolithus</taxon>
    </lineage>
</organism>
<gene>
    <name evidence="3" type="ORF">CPEL01642_LOCUS21589</name>
</gene>
<feature type="chain" id="PRO_5031192315" description="Sialidase domain-containing protein" evidence="1">
    <location>
        <begin position="19"/>
        <end position="372"/>
    </location>
</feature>
<dbReference type="PANTHER" id="PTHR10628:SF30">
    <property type="entry name" value="EXO-ALPHA-SIALIDASE"/>
    <property type="match status" value="1"/>
</dbReference>
<dbReference type="GO" id="GO:0009313">
    <property type="term" value="P:oligosaccharide catabolic process"/>
    <property type="evidence" value="ECO:0007669"/>
    <property type="project" value="TreeGrafter"/>
</dbReference>
<dbReference type="EMBL" id="HBEY01045090">
    <property type="protein sequence ID" value="CAD8618208.1"/>
    <property type="molecule type" value="Transcribed_RNA"/>
</dbReference>
<dbReference type="PANTHER" id="PTHR10628">
    <property type="entry name" value="SIALIDASE"/>
    <property type="match status" value="1"/>
</dbReference>
<feature type="domain" description="Sialidase" evidence="2">
    <location>
        <begin position="75"/>
        <end position="337"/>
    </location>
</feature>
<evidence type="ECO:0000256" key="1">
    <source>
        <dbReference type="SAM" id="SignalP"/>
    </source>
</evidence>
<dbReference type="AlphaFoldDB" id="A0A7S0LNW1"/>
<dbReference type="InterPro" id="IPR011040">
    <property type="entry name" value="Sialidase"/>
</dbReference>
<proteinExistence type="predicted"/>
<protein>
    <recommendedName>
        <fullName evidence="2">Sialidase domain-containing protein</fullName>
    </recommendedName>
</protein>
<dbReference type="GO" id="GO:0006689">
    <property type="term" value="P:ganglioside catabolic process"/>
    <property type="evidence" value="ECO:0007669"/>
    <property type="project" value="TreeGrafter"/>
</dbReference>